<evidence type="ECO:0000313" key="2">
    <source>
        <dbReference type="Proteomes" id="UP000275719"/>
    </source>
</evidence>
<accession>A0A3P3W409</accession>
<comment type="caution">
    <text evidence="1">The sequence shown here is derived from an EMBL/GenBank/DDBJ whole genome shotgun (WGS) entry which is preliminary data.</text>
</comment>
<sequence>MMKKQIKKTKKLNDNEQYQKDFLQPTGFVSKNGKSVYISEEFHRYISRIVFVIGDGKVTITDYLYNVLKLHFQEFGEEIKTLYNEKDKPIL</sequence>
<dbReference type="InterPro" id="IPR021823">
    <property type="entry name" value="DUF3408"/>
</dbReference>
<name>A0A3P3W409_9FLAO</name>
<dbReference type="OrthoDB" id="949719at2"/>
<gene>
    <name evidence="1" type="ORF">EG240_10565</name>
</gene>
<reference evidence="1 2" key="1">
    <citation type="submission" date="2018-11" db="EMBL/GenBank/DDBJ databases">
        <title>Flavobacterium sp. nov., YIM 102701-2 draft genome.</title>
        <authorList>
            <person name="Li G."/>
            <person name="Jiang Y."/>
        </authorList>
    </citation>
    <scope>NUCLEOTIDE SEQUENCE [LARGE SCALE GENOMIC DNA]</scope>
    <source>
        <strain evidence="1 2">YIM 102701-2</strain>
    </source>
</reference>
<dbReference type="Proteomes" id="UP000275719">
    <property type="component" value="Unassembled WGS sequence"/>
</dbReference>
<keyword evidence="2" id="KW-1185">Reference proteome</keyword>
<dbReference type="Pfam" id="PF11888">
    <property type="entry name" value="DUF3408"/>
    <property type="match status" value="1"/>
</dbReference>
<dbReference type="AlphaFoldDB" id="A0A3P3W409"/>
<organism evidence="1 2">
    <name type="scientific">Paenimyroides tangerinum</name>
    <dbReference type="NCBI Taxonomy" id="2488728"/>
    <lineage>
        <taxon>Bacteria</taxon>
        <taxon>Pseudomonadati</taxon>
        <taxon>Bacteroidota</taxon>
        <taxon>Flavobacteriia</taxon>
        <taxon>Flavobacteriales</taxon>
        <taxon>Flavobacteriaceae</taxon>
        <taxon>Paenimyroides</taxon>
    </lineage>
</organism>
<proteinExistence type="predicted"/>
<protein>
    <submittedName>
        <fullName evidence="1">DUF3408 domain-containing protein</fullName>
    </submittedName>
</protein>
<dbReference type="EMBL" id="RQVQ01000022">
    <property type="protein sequence ID" value="RRJ89831.1"/>
    <property type="molecule type" value="Genomic_DNA"/>
</dbReference>
<evidence type="ECO:0000313" key="1">
    <source>
        <dbReference type="EMBL" id="RRJ89831.1"/>
    </source>
</evidence>